<dbReference type="GO" id="GO:0008843">
    <property type="term" value="F:endochitinase activity"/>
    <property type="evidence" value="ECO:0007669"/>
    <property type="project" value="UniProtKB-EC"/>
</dbReference>
<dbReference type="Pfam" id="PF18962">
    <property type="entry name" value="Por_Secre_tail"/>
    <property type="match status" value="1"/>
</dbReference>
<organism evidence="6">
    <name type="scientific">uncultured Aureispira sp</name>
    <dbReference type="NCBI Taxonomy" id="1331704"/>
    <lineage>
        <taxon>Bacteria</taxon>
        <taxon>Pseudomonadati</taxon>
        <taxon>Bacteroidota</taxon>
        <taxon>Saprospiria</taxon>
        <taxon>Saprospirales</taxon>
        <taxon>Saprospiraceae</taxon>
        <taxon>Aureispira</taxon>
        <taxon>environmental samples</taxon>
    </lineage>
</organism>
<feature type="signal peptide" evidence="4">
    <location>
        <begin position="1"/>
        <end position="18"/>
    </location>
</feature>
<dbReference type="InterPro" id="IPR026444">
    <property type="entry name" value="Secre_tail"/>
</dbReference>
<keyword evidence="6" id="KW-0326">Glycosidase</keyword>
<dbReference type="Pfam" id="PF04231">
    <property type="entry name" value="Endonuclease_1"/>
    <property type="match status" value="1"/>
</dbReference>
<protein>
    <submittedName>
        <fullName evidence="6">Chitinase (EC)</fullName>
        <ecNumber evidence="6">3.2.1.14</ecNumber>
    </submittedName>
</protein>
<sequence>MRILLQFLALFLVYSSFAQVPAYYNNVNLTATGQTLKNNLATKVTNSQYQGVSYTPGIWNALRQTDLNPNNSYQVVLIYGYNDYDGITSTDKTRSKYSGGGGSSEWNREHVYPKSLGTPYLGTSGPGSDPHHIRACDVSRNYSRNNRKFASGSGNSTITYQGNWYPGDEFKGDVARMLMYMYLRYGSRCLPTNVCVGSTVSNDQNMVALLLEWNAEDPVSDLEIQRNDVIENLIGNRNPFIDNPAFATQIWGGQQAEDLFGTGGNTGGGTNPPAATTSVTLRIIFDDYPAETSWEITNSSNQIVHSGDNYGSQGANSTLNITKTLPDGCYNLIMKDSYGDGMCCTYGNGSFLFTNNATNNTITSGGSFQSTDSKSFCINTSARFAQNNNNTSSTLDAFTEEQTALELSIYPNPAREFLYVESATKQNLNYTIRNSVGQTVINGAIRNQQISVQKLPQGVYILSINNGTETYTQKFIKS</sequence>
<evidence type="ECO:0000256" key="1">
    <source>
        <dbReference type="ARBA" id="ARBA00006429"/>
    </source>
</evidence>
<evidence type="ECO:0000259" key="5">
    <source>
        <dbReference type="Pfam" id="PF18962"/>
    </source>
</evidence>
<keyword evidence="4" id="KW-0732">Signal</keyword>
<evidence type="ECO:0000256" key="4">
    <source>
        <dbReference type="SAM" id="SignalP"/>
    </source>
</evidence>
<evidence type="ECO:0000313" key="6">
    <source>
        <dbReference type="EMBL" id="CAA6817136.1"/>
    </source>
</evidence>
<dbReference type="InterPro" id="IPR044925">
    <property type="entry name" value="His-Me_finger_sf"/>
</dbReference>
<gene>
    <name evidence="6" type="ORF">HELGO_WM42841</name>
</gene>
<dbReference type="PANTHER" id="PTHR33607:SF2">
    <property type="entry name" value="ENDONUCLEASE-1"/>
    <property type="match status" value="1"/>
</dbReference>
<dbReference type="EC" id="3.2.1.14" evidence="6"/>
<keyword evidence="2" id="KW-0540">Nuclease</keyword>
<dbReference type="PANTHER" id="PTHR33607">
    <property type="entry name" value="ENDONUCLEASE-1"/>
    <property type="match status" value="1"/>
</dbReference>
<evidence type="ECO:0000256" key="2">
    <source>
        <dbReference type="ARBA" id="ARBA00022722"/>
    </source>
</evidence>
<evidence type="ECO:0000256" key="3">
    <source>
        <dbReference type="ARBA" id="ARBA00022801"/>
    </source>
</evidence>
<dbReference type="NCBIfam" id="TIGR04183">
    <property type="entry name" value="Por_Secre_tail"/>
    <property type="match status" value="1"/>
</dbReference>
<dbReference type="GO" id="GO:0004518">
    <property type="term" value="F:nuclease activity"/>
    <property type="evidence" value="ECO:0007669"/>
    <property type="project" value="UniProtKB-KW"/>
</dbReference>
<dbReference type="AlphaFoldDB" id="A0A6S6TQ30"/>
<reference evidence="6" key="1">
    <citation type="submission" date="2020-01" db="EMBL/GenBank/DDBJ databases">
        <authorList>
            <person name="Meier V. D."/>
            <person name="Meier V D."/>
        </authorList>
    </citation>
    <scope>NUCLEOTIDE SEQUENCE</scope>
    <source>
        <strain evidence="6">HLG_WM_MAG_10</strain>
    </source>
</reference>
<dbReference type="EMBL" id="CACVAQ010000245">
    <property type="protein sequence ID" value="CAA6817136.1"/>
    <property type="molecule type" value="Genomic_DNA"/>
</dbReference>
<comment type="similarity">
    <text evidence="1">Belongs to the EndA/NucM nuclease family.</text>
</comment>
<keyword evidence="3 6" id="KW-0378">Hydrolase</keyword>
<name>A0A6S6TQ30_9BACT</name>
<accession>A0A6S6TQ30</accession>
<dbReference type="InterPro" id="IPR007346">
    <property type="entry name" value="Endonuclease-I"/>
</dbReference>
<feature type="chain" id="PRO_5027784823" evidence="4">
    <location>
        <begin position="19"/>
        <end position="478"/>
    </location>
</feature>
<feature type="domain" description="Secretion system C-terminal sorting" evidence="5">
    <location>
        <begin position="409"/>
        <end position="476"/>
    </location>
</feature>
<dbReference type="SUPFAM" id="SSF54060">
    <property type="entry name" value="His-Me finger endonucleases"/>
    <property type="match status" value="1"/>
</dbReference>
<proteinExistence type="inferred from homology"/>